<feature type="transmembrane region" description="Helical" evidence="1">
    <location>
        <begin position="143"/>
        <end position="163"/>
    </location>
</feature>
<evidence type="ECO:0000313" key="2">
    <source>
        <dbReference type="EMBL" id="ARF10812.1"/>
    </source>
</evidence>
<keyword evidence="1" id="KW-1133">Transmembrane helix</keyword>
<feature type="transmembrane region" description="Helical" evidence="1">
    <location>
        <begin position="76"/>
        <end position="97"/>
    </location>
</feature>
<feature type="transmembrane region" description="Helical" evidence="1">
    <location>
        <begin position="7"/>
        <end position="24"/>
    </location>
</feature>
<keyword evidence="1" id="KW-0812">Transmembrane</keyword>
<evidence type="ECO:0000256" key="1">
    <source>
        <dbReference type="SAM" id="Phobius"/>
    </source>
</evidence>
<reference evidence="2" key="1">
    <citation type="journal article" date="2017" name="Science">
        <title>Giant viruses with an expanded complement of translation system components.</title>
        <authorList>
            <person name="Schulz F."/>
            <person name="Yutin N."/>
            <person name="Ivanova N.N."/>
            <person name="Ortega D.R."/>
            <person name="Lee T.K."/>
            <person name="Vierheilig J."/>
            <person name="Daims H."/>
            <person name="Horn M."/>
            <person name="Wagner M."/>
            <person name="Jensen G.J."/>
            <person name="Kyrpides N.C."/>
            <person name="Koonin E.V."/>
            <person name="Woyke T."/>
        </authorList>
    </citation>
    <scope>NUCLEOTIDE SEQUENCE</scope>
    <source>
        <strain evidence="2">HKV1</strain>
    </source>
</reference>
<feature type="transmembrane region" description="Helical" evidence="1">
    <location>
        <begin position="30"/>
        <end position="56"/>
    </location>
</feature>
<accession>A0A1V0SGG6</accession>
<name>A0A1V0SGG6_9VIRU</name>
<dbReference type="EMBL" id="KY684105">
    <property type="protein sequence ID" value="ARF10812.1"/>
    <property type="molecule type" value="Genomic_DNA"/>
</dbReference>
<feature type="transmembrane region" description="Helical" evidence="1">
    <location>
        <begin position="103"/>
        <end position="123"/>
    </location>
</feature>
<organism evidence="2">
    <name type="scientific">Hokovirus HKV1</name>
    <dbReference type="NCBI Taxonomy" id="1977638"/>
    <lineage>
        <taxon>Viruses</taxon>
        <taxon>Varidnaviria</taxon>
        <taxon>Bamfordvirae</taxon>
        <taxon>Nucleocytoviricota</taxon>
        <taxon>Megaviricetes</taxon>
        <taxon>Imitervirales</taxon>
        <taxon>Mimiviridae</taxon>
        <taxon>Klosneuvirinae</taxon>
        <taxon>Hokovirus</taxon>
    </lineage>
</organism>
<sequence>MIKISEIYYSICSIAYLYPIYLCFMNNDFITLSLLLTIMLTSLITIPITILFARVIYSDTKNYTWYFDTHYNYKRILDNIVIINELGYLLIILRLIYFHYIMYNFTYLFFFQVICEITILIILEIISQQKNKYYHVSFTKFKILYDITYSLYYILIYLEIINFI</sequence>
<gene>
    <name evidence="2" type="ORF">Hokovirus_3_85</name>
</gene>
<protein>
    <submittedName>
        <fullName evidence="2">Uncharacterized protein</fullName>
    </submittedName>
</protein>
<keyword evidence="1" id="KW-0472">Membrane</keyword>
<proteinExistence type="predicted"/>